<dbReference type="GO" id="GO:0015562">
    <property type="term" value="F:efflux transmembrane transporter activity"/>
    <property type="evidence" value="ECO:0007669"/>
    <property type="project" value="InterPro"/>
</dbReference>
<feature type="coiled-coil region" evidence="8">
    <location>
        <begin position="195"/>
        <end position="222"/>
    </location>
</feature>
<reference evidence="10 11" key="1">
    <citation type="submission" date="2017-10" db="EMBL/GenBank/DDBJ databases">
        <title>Paenichitinophaga pekingensis gen. nov., sp. nov., isolated from activated sludge.</title>
        <authorList>
            <person name="Jin D."/>
            <person name="Kong X."/>
            <person name="Deng Y."/>
            <person name="Bai Z."/>
        </authorList>
    </citation>
    <scope>NUCLEOTIDE SEQUENCE [LARGE SCALE GENOMIC DNA]</scope>
    <source>
        <strain evidence="10 11">13</strain>
    </source>
</reference>
<comment type="subcellular location">
    <subcellularLocation>
        <location evidence="1">Cell outer membrane</location>
    </subcellularLocation>
</comment>
<evidence type="ECO:0000256" key="1">
    <source>
        <dbReference type="ARBA" id="ARBA00004442"/>
    </source>
</evidence>
<keyword evidence="6" id="KW-0472">Membrane</keyword>
<keyword evidence="8" id="KW-0175">Coiled coil</keyword>
<evidence type="ECO:0000256" key="2">
    <source>
        <dbReference type="ARBA" id="ARBA00007613"/>
    </source>
</evidence>
<gene>
    <name evidence="10" type="ORF">COR50_04710</name>
</gene>
<keyword evidence="4" id="KW-1134">Transmembrane beta strand</keyword>
<dbReference type="AlphaFoldDB" id="A0A291QRL7"/>
<dbReference type="Gene3D" id="1.20.1600.10">
    <property type="entry name" value="Outer membrane efflux proteins (OEP)"/>
    <property type="match status" value="1"/>
</dbReference>
<protein>
    <submittedName>
        <fullName evidence="10">Transporter</fullName>
    </submittedName>
</protein>
<evidence type="ECO:0000313" key="11">
    <source>
        <dbReference type="Proteomes" id="UP000220133"/>
    </source>
</evidence>
<dbReference type="GO" id="GO:0009279">
    <property type="term" value="C:cell outer membrane"/>
    <property type="evidence" value="ECO:0007669"/>
    <property type="project" value="UniProtKB-SubCell"/>
</dbReference>
<evidence type="ECO:0000256" key="9">
    <source>
        <dbReference type="SAM" id="SignalP"/>
    </source>
</evidence>
<feature type="chain" id="PRO_5013149450" evidence="9">
    <location>
        <begin position="22"/>
        <end position="451"/>
    </location>
</feature>
<keyword evidence="5" id="KW-0812">Transmembrane</keyword>
<dbReference type="PANTHER" id="PTHR30026">
    <property type="entry name" value="OUTER MEMBRANE PROTEIN TOLC"/>
    <property type="match status" value="1"/>
</dbReference>
<dbReference type="SUPFAM" id="SSF56954">
    <property type="entry name" value="Outer membrane efflux proteins (OEP)"/>
    <property type="match status" value="1"/>
</dbReference>
<dbReference type="OrthoDB" id="367883at2"/>
<dbReference type="PANTHER" id="PTHR30026:SF20">
    <property type="entry name" value="OUTER MEMBRANE PROTEIN TOLC"/>
    <property type="match status" value="1"/>
</dbReference>
<evidence type="ECO:0000256" key="8">
    <source>
        <dbReference type="SAM" id="Coils"/>
    </source>
</evidence>
<feature type="signal peptide" evidence="9">
    <location>
        <begin position="1"/>
        <end position="21"/>
    </location>
</feature>
<dbReference type="InterPro" id="IPR051906">
    <property type="entry name" value="TolC-like"/>
</dbReference>
<evidence type="ECO:0000313" key="10">
    <source>
        <dbReference type="EMBL" id="ATL46532.1"/>
    </source>
</evidence>
<organism evidence="10 11">
    <name type="scientific">Chitinophaga caeni</name>
    <dbReference type="NCBI Taxonomy" id="2029983"/>
    <lineage>
        <taxon>Bacteria</taxon>
        <taxon>Pseudomonadati</taxon>
        <taxon>Bacteroidota</taxon>
        <taxon>Chitinophagia</taxon>
        <taxon>Chitinophagales</taxon>
        <taxon>Chitinophagaceae</taxon>
        <taxon>Chitinophaga</taxon>
    </lineage>
</organism>
<evidence type="ECO:0000256" key="3">
    <source>
        <dbReference type="ARBA" id="ARBA00022448"/>
    </source>
</evidence>
<comment type="similarity">
    <text evidence="2">Belongs to the outer membrane factor (OMF) (TC 1.B.17) family.</text>
</comment>
<proteinExistence type="inferred from homology"/>
<dbReference type="EMBL" id="CP023777">
    <property type="protein sequence ID" value="ATL46532.1"/>
    <property type="molecule type" value="Genomic_DNA"/>
</dbReference>
<dbReference type="KEGG" id="cbae:COR50_04710"/>
<dbReference type="InterPro" id="IPR003423">
    <property type="entry name" value="OMP_efflux"/>
</dbReference>
<dbReference type="RefSeq" id="WP_098192920.1">
    <property type="nucleotide sequence ID" value="NZ_CP023777.1"/>
</dbReference>
<dbReference type="Proteomes" id="UP000220133">
    <property type="component" value="Chromosome"/>
</dbReference>
<accession>A0A291QRL7</accession>
<sequence>MKRLKLSLILLIGLGVSQVKAQEQPLTLKECLQYALKNNQRLQQTRVNEEIGKLKTKEVKAQALPQINGNASLTDNLLKQKLVLPGELQGKPGETTIIEAGTTYNSTLSGDLTQQLYNASVFTGLKAAKSGEAYYALQTAKSEEDVIYNVARSYFTVLLTNQKIKVVESNIDKFKQLVKTTTTQFENGLARRIDLDRIKVNLVNATTEKNNLLNTVEEQTNLLKQVMGMPNDASLTFPVVTLEDIEKATEGNIDWGVFNFGNRTEYKLIEKEQELQQLQRKAYIAEYYPTVSLKGNYSYNGMSNKFDLFKGNSTANWFGMASVGLNVKIPIFDGFARRSRVQQAEATIKQLDMAKSESQLSLATDYANAKLKLSNNLNTIRSQRENVELAEEVYTSTKSNYELGLTDLTELLNAETSMAEAQRSYNEALLQYKLAEIDLIKSNGNLKTLLN</sequence>
<evidence type="ECO:0000256" key="5">
    <source>
        <dbReference type="ARBA" id="ARBA00022692"/>
    </source>
</evidence>
<evidence type="ECO:0000256" key="6">
    <source>
        <dbReference type="ARBA" id="ARBA00023136"/>
    </source>
</evidence>
<dbReference type="Pfam" id="PF02321">
    <property type="entry name" value="OEP"/>
    <property type="match status" value="2"/>
</dbReference>
<name>A0A291QRL7_9BACT</name>
<keyword evidence="3" id="KW-0813">Transport</keyword>
<keyword evidence="9" id="KW-0732">Signal</keyword>
<dbReference type="GO" id="GO:0015288">
    <property type="term" value="F:porin activity"/>
    <property type="evidence" value="ECO:0007669"/>
    <property type="project" value="TreeGrafter"/>
</dbReference>
<evidence type="ECO:0000256" key="7">
    <source>
        <dbReference type="ARBA" id="ARBA00023237"/>
    </source>
</evidence>
<keyword evidence="11" id="KW-1185">Reference proteome</keyword>
<keyword evidence="7" id="KW-0998">Cell outer membrane</keyword>
<feature type="coiled-coil region" evidence="8">
    <location>
        <begin position="411"/>
        <end position="438"/>
    </location>
</feature>
<dbReference type="GO" id="GO:1990281">
    <property type="term" value="C:efflux pump complex"/>
    <property type="evidence" value="ECO:0007669"/>
    <property type="project" value="TreeGrafter"/>
</dbReference>
<evidence type="ECO:0000256" key="4">
    <source>
        <dbReference type="ARBA" id="ARBA00022452"/>
    </source>
</evidence>